<keyword evidence="3" id="KW-1185">Reference proteome</keyword>
<evidence type="ECO:0000313" key="2">
    <source>
        <dbReference type="EMBL" id="MRI85782.1"/>
    </source>
</evidence>
<evidence type="ECO:0000259" key="1">
    <source>
        <dbReference type="Pfam" id="PF08984"/>
    </source>
</evidence>
<dbReference type="AlphaFoldDB" id="A0A6I2GIU5"/>
<accession>A0A6I2GIU5</accession>
<dbReference type="RefSeq" id="WP_153863656.1">
    <property type="nucleotide sequence ID" value="NZ_WJQS01000006.1"/>
</dbReference>
<dbReference type="Proteomes" id="UP000430975">
    <property type="component" value="Unassembled WGS sequence"/>
</dbReference>
<name>A0A6I2GIU5_9LACT</name>
<evidence type="ECO:0000313" key="3">
    <source>
        <dbReference type="Proteomes" id="UP000430975"/>
    </source>
</evidence>
<organism evidence="2 3">
    <name type="scientific">Fundicoccus ignavus</name>
    <dbReference type="NCBI Taxonomy" id="2664442"/>
    <lineage>
        <taxon>Bacteria</taxon>
        <taxon>Bacillati</taxon>
        <taxon>Bacillota</taxon>
        <taxon>Bacilli</taxon>
        <taxon>Lactobacillales</taxon>
        <taxon>Aerococcaceae</taxon>
        <taxon>Fundicoccus</taxon>
    </lineage>
</organism>
<protein>
    <submittedName>
        <fullName evidence="2">DUF1858 domain-containing protein</fullName>
    </submittedName>
</protein>
<dbReference type="EMBL" id="WJQS01000006">
    <property type="protein sequence ID" value="MRI85782.1"/>
    <property type="molecule type" value="Genomic_DNA"/>
</dbReference>
<gene>
    <name evidence="2" type="ORF">GIY09_07875</name>
</gene>
<comment type="caution">
    <text evidence="2">The sequence shown here is derived from an EMBL/GenBank/DDBJ whole genome shotgun (WGS) entry which is preliminary data.</text>
</comment>
<dbReference type="InterPro" id="IPR015077">
    <property type="entry name" value="DUF1858"/>
</dbReference>
<feature type="domain" description="DUF1858" evidence="1">
    <location>
        <begin position="5"/>
        <end position="62"/>
    </location>
</feature>
<dbReference type="Pfam" id="PF08984">
    <property type="entry name" value="DUF1858"/>
    <property type="match status" value="1"/>
</dbReference>
<dbReference type="SUPFAM" id="SSF140683">
    <property type="entry name" value="SP0561-like"/>
    <property type="match status" value="1"/>
</dbReference>
<sequence length="76" mass="8528">MDQTIDLNVAVYDVVKKNPELIDLLVELGFKPLKNPLMLNSIGRTTTIKKGAKLIGLSLDEITQTLEWNGYIVKDK</sequence>
<dbReference type="Gene3D" id="1.10.3910.10">
    <property type="entry name" value="SP0561-like"/>
    <property type="match status" value="1"/>
</dbReference>
<proteinExistence type="predicted"/>
<reference evidence="2 3" key="1">
    <citation type="submission" date="2019-11" db="EMBL/GenBank/DDBJ databases">
        <title>Characterisation of Fundicoccus ignavus gen. nov. sp. nov., a novel genus of the family Aerococcaceae isolated from bulk tank milk.</title>
        <authorList>
            <person name="Siebert A."/>
            <person name="Huptas C."/>
            <person name="Wenning M."/>
            <person name="Scherer S."/>
            <person name="Doll E.V."/>
        </authorList>
    </citation>
    <scope>NUCLEOTIDE SEQUENCE [LARGE SCALE GENOMIC DNA]</scope>
    <source>
        <strain evidence="2 3">WS4759</strain>
    </source>
</reference>
<dbReference type="InterPro" id="IPR038062">
    <property type="entry name" value="ScdA-like_N_sf"/>
</dbReference>